<comment type="caution">
    <text evidence="2">The sequence shown here is derived from an EMBL/GenBank/DDBJ whole genome shotgun (WGS) entry which is preliminary data.</text>
</comment>
<dbReference type="EMBL" id="VOQF01000004">
    <property type="protein sequence ID" value="TXC91492.1"/>
    <property type="molecule type" value="Genomic_DNA"/>
</dbReference>
<reference evidence="2 3" key="1">
    <citation type="journal article" date="2005" name="Int. J. Syst. Evol. Microbiol.">
        <title>Bacillus litoralis sp. nov., isolated from a tidal flat of the Yellow Sea in Korea.</title>
        <authorList>
            <person name="Yoon J.H."/>
            <person name="Oh T.K."/>
        </authorList>
    </citation>
    <scope>NUCLEOTIDE SEQUENCE [LARGE SCALE GENOMIC DNA]</scope>
    <source>
        <strain evidence="2 3">SW-211</strain>
    </source>
</reference>
<dbReference type="RefSeq" id="WP_146947180.1">
    <property type="nucleotide sequence ID" value="NZ_VOQF01000004.1"/>
</dbReference>
<dbReference type="OrthoDB" id="2083243at2"/>
<protein>
    <submittedName>
        <fullName evidence="2">Uncharacterized protein</fullName>
    </submittedName>
</protein>
<feature type="signal peptide" evidence="1">
    <location>
        <begin position="1"/>
        <end position="19"/>
    </location>
</feature>
<sequence>MKKFLSVFPMLLFSTFLLNNQLIKAEEPTIKVLELKTNKIIAEAQASSDFDKYGKKAIKSINNVTVEANPLPKEGFLIKMSFTKPLLVKNKWFNDLVNEVILIYQPKYPKSGKVVLYTDENTPMFFDISYDLKDLSEELKIE</sequence>
<gene>
    <name evidence="2" type="ORF">FS935_07575</name>
</gene>
<dbReference type="AlphaFoldDB" id="A0A5C6W2A6"/>
<evidence type="ECO:0000313" key="3">
    <source>
        <dbReference type="Proteomes" id="UP000321363"/>
    </source>
</evidence>
<keyword evidence="3" id="KW-1185">Reference proteome</keyword>
<evidence type="ECO:0000256" key="1">
    <source>
        <dbReference type="SAM" id="SignalP"/>
    </source>
</evidence>
<name>A0A5C6W2A6_9BACI</name>
<accession>A0A5C6W2A6</accession>
<proteinExistence type="predicted"/>
<organism evidence="2 3">
    <name type="scientific">Metabacillus litoralis</name>
    <dbReference type="NCBI Taxonomy" id="152268"/>
    <lineage>
        <taxon>Bacteria</taxon>
        <taxon>Bacillati</taxon>
        <taxon>Bacillota</taxon>
        <taxon>Bacilli</taxon>
        <taxon>Bacillales</taxon>
        <taxon>Bacillaceae</taxon>
        <taxon>Metabacillus</taxon>
    </lineage>
</organism>
<feature type="chain" id="PRO_5038949821" evidence="1">
    <location>
        <begin position="20"/>
        <end position="142"/>
    </location>
</feature>
<evidence type="ECO:0000313" key="2">
    <source>
        <dbReference type="EMBL" id="TXC91492.1"/>
    </source>
</evidence>
<dbReference type="Proteomes" id="UP000321363">
    <property type="component" value="Unassembled WGS sequence"/>
</dbReference>
<keyword evidence="1" id="KW-0732">Signal</keyword>